<dbReference type="GO" id="GO:0015421">
    <property type="term" value="F:ABC-type oligopeptide transporter activity"/>
    <property type="evidence" value="ECO:0007669"/>
    <property type="project" value="TreeGrafter"/>
</dbReference>
<dbReference type="Gene3D" id="1.20.1560.10">
    <property type="entry name" value="ABC transporter type 1, transmembrane domain"/>
    <property type="match status" value="1"/>
</dbReference>
<feature type="transmembrane region" description="Helical" evidence="7">
    <location>
        <begin position="166"/>
        <end position="189"/>
    </location>
</feature>
<evidence type="ECO:0000256" key="2">
    <source>
        <dbReference type="ARBA" id="ARBA00022692"/>
    </source>
</evidence>
<evidence type="ECO:0000256" key="7">
    <source>
        <dbReference type="SAM" id="Phobius"/>
    </source>
</evidence>
<accession>A0A8C5ACN4</accession>
<reference evidence="10" key="2">
    <citation type="submission" date="2025-09" db="UniProtKB">
        <authorList>
            <consortium name="Ensembl"/>
        </authorList>
    </citation>
    <scope>IDENTIFICATION</scope>
</reference>
<keyword evidence="3" id="KW-0547">Nucleotide-binding</keyword>
<dbReference type="InterPro" id="IPR036640">
    <property type="entry name" value="ABC1_TM_sf"/>
</dbReference>
<dbReference type="Ensembl" id="ENSGMOT00000043538.1">
    <property type="protein sequence ID" value="ENSGMOP00000029532.1"/>
    <property type="gene ID" value="ENSGMOG00000005729.2"/>
</dbReference>
<dbReference type="OMA" id="ERQRMTI"/>
<keyword evidence="5 7" id="KW-1133">Transmembrane helix</keyword>
<feature type="transmembrane region" description="Helical" evidence="7">
    <location>
        <begin position="209"/>
        <end position="235"/>
    </location>
</feature>
<dbReference type="PROSITE" id="PS50929">
    <property type="entry name" value="ABC_TM1F"/>
    <property type="match status" value="1"/>
</dbReference>
<sequence>RSTTDVPKQRRVVPLLMDHVQLSLAAAVAVGVAAGVDLYVLTAVASNTSAGLWVGAVIRCACLLTLTRVTAGLKPVLVRFAVMHALIAPALESGRELLYGPGEAVDWGDVGTWLTCTGAAGAAALCWELWERTTAASGAGEEGQEEDNRKSRELFVRVLRLYRPDVGLLLGAFSFLLLSVLCGMLIPIYTGRVIDSLRTGYQEREFLSAIVFISVYSLGSSLGAGCRGGLFMCVIGSFTRRVKLALFGALANQDIGFFESVKTGELTTRLSEDTTRMGRTVALNINVLLRTLILTLGTVGLMVSLSWSLTLLVLLETPVTGLIERLYHSYHQRLTEEVRDSVARANAAANEAVSGVWLVRSFHAEAGEARRYDDRLMDTHRLKTLRDRVRAAYLLARRLSGLSMQLALLVYGRAVIQRGHMTIGTLLTFLLYQEDLGNNIRTLISIFGDMLSSVGASKKVFEYLDRTPQCTMGTLAPEQLRGHVTFSDLRFAYPSQPDSPVLQGFNLVLKPGTLTALVGVSGGGKTTCASLLQTLYRPQHGAILLDGHPICSYQHHYLHRKVSVVTQEPVIFSRSIRDNIAYGLPDCSLDDVQQAAKKANAHNFISQLEKGYDTEVGERGGLSKSEKQRVAIARALVRRPQVLILDEFTSSLDADSEVKVLQALSSGSAPTRLVIAHRLKTVEEADHIAVIGQGRVLEQGSHRELMEARGSYYQLWEKLF</sequence>
<dbReference type="InterPro" id="IPR039421">
    <property type="entry name" value="Type_1_exporter"/>
</dbReference>
<protein>
    <submittedName>
        <fullName evidence="10">Transporter associated with antigen processing, subunit type a</fullName>
    </submittedName>
</protein>
<dbReference type="InterPro" id="IPR027417">
    <property type="entry name" value="P-loop_NTPase"/>
</dbReference>
<dbReference type="Pfam" id="PF00664">
    <property type="entry name" value="ABC_membrane"/>
    <property type="match status" value="1"/>
</dbReference>
<name>A0A8C5ACN4_GADMO</name>
<dbReference type="PANTHER" id="PTHR43394">
    <property type="entry name" value="ATP-DEPENDENT PERMEASE MDL1, MITOCHONDRIAL"/>
    <property type="match status" value="1"/>
</dbReference>
<dbReference type="PANTHER" id="PTHR43394:SF14">
    <property type="entry name" value="TRANSPORTER 2, ATP BINDING CASSETTE SUBFAMILY B"/>
    <property type="match status" value="1"/>
</dbReference>
<keyword evidence="4" id="KW-0067">ATP-binding</keyword>
<evidence type="ECO:0000256" key="4">
    <source>
        <dbReference type="ARBA" id="ARBA00022840"/>
    </source>
</evidence>
<evidence type="ECO:0000256" key="3">
    <source>
        <dbReference type="ARBA" id="ARBA00022741"/>
    </source>
</evidence>
<evidence type="ECO:0000259" key="9">
    <source>
        <dbReference type="PROSITE" id="PS50929"/>
    </source>
</evidence>
<evidence type="ECO:0000256" key="5">
    <source>
        <dbReference type="ARBA" id="ARBA00022989"/>
    </source>
</evidence>
<dbReference type="GO" id="GO:0016887">
    <property type="term" value="F:ATP hydrolysis activity"/>
    <property type="evidence" value="ECO:0007669"/>
    <property type="project" value="InterPro"/>
</dbReference>
<dbReference type="SMART" id="SM00382">
    <property type="entry name" value="AAA"/>
    <property type="match status" value="1"/>
</dbReference>
<dbReference type="PROSITE" id="PS50893">
    <property type="entry name" value="ABC_TRANSPORTER_2"/>
    <property type="match status" value="1"/>
</dbReference>
<dbReference type="AlphaFoldDB" id="A0A8C5ACN4"/>
<evidence type="ECO:0000259" key="8">
    <source>
        <dbReference type="PROSITE" id="PS50893"/>
    </source>
</evidence>
<proteinExistence type="predicted"/>
<feature type="domain" description="ABC transmembrane type-1" evidence="9">
    <location>
        <begin position="170"/>
        <end position="452"/>
    </location>
</feature>
<organism evidence="10 11">
    <name type="scientific">Gadus morhua</name>
    <name type="common">Atlantic cod</name>
    <dbReference type="NCBI Taxonomy" id="8049"/>
    <lineage>
        <taxon>Eukaryota</taxon>
        <taxon>Metazoa</taxon>
        <taxon>Chordata</taxon>
        <taxon>Craniata</taxon>
        <taxon>Vertebrata</taxon>
        <taxon>Euteleostomi</taxon>
        <taxon>Actinopterygii</taxon>
        <taxon>Neopterygii</taxon>
        <taxon>Teleostei</taxon>
        <taxon>Neoteleostei</taxon>
        <taxon>Acanthomorphata</taxon>
        <taxon>Zeiogadaria</taxon>
        <taxon>Gadariae</taxon>
        <taxon>Gadiformes</taxon>
        <taxon>Gadoidei</taxon>
        <taxon>Gadidae</taxon>
        <taxon>Gadus</taxon>
    </lineage>
</organism>
<dbReference type="SUPFAM" id="SSF90123">
    <property type="entry name" value="ABC transporter transmembrane region"/>
    <property type="match status" value="1"/>
</dbReference>
<dbReference type="GeneTree" id="ENSGT00940000155431"/>
<gene>
    <name evidence="10" type="primary">tap2a</name>
</gene>
<dbReference type="GO" id="GO:0016020">
    <property type="term" value="C:membrane"/>
    <property type="evidence" value="ECO:0007669"/>
    <property type="project" value="InterPro"/>
</dbReference>
<dbReference type="SUPFAM" id="SSF52540">
    <property type="entry name" value="P-loop containing nucleoside triphosphate hydrolases"/>
    <property type="match status" value="1"/>
</dbReference>
<keyword evidence="2 7" id="KW-0812">Transmembrane</keyword>
<evidence type="ECO:0000256" key="6">
    <source>
        <dbReference type="ARBA" id="ARBA00023136"/>
    </source>
</evidence>
<comment type="subcellular location">
    <subcellularLocation>
        <location evidence="1">Membrane</location>
        <topology evidence="1">Multi-pass membrane protein</topology>
    </subcellularLocation>
</comment>
<reference evidence="10" key="1">
    <citation type="submission" date="2025-08" db="UniProtKB">
        <authorList>
            <consortium name="Ensembl"/>
        </authorList>
    </citation>
    <scope>IDENTIFICATION</scope>
</reference>
<dbReference type="GO" id="GO:0005524">
    <property type="term" value="F:ATP binding"/>
    <property type="evidence" value="ECO:0007669"/>
    <property type="project" value="UniProtKB-KW"/>
</dbReference>
<dbReference type="InterPro" id="IPR003593">
    <property type="entry name" value="AAA+_ATPase"/>
</dbReference>
<dbReference type="InterPro" id="IPR011527">
    <property type="entry name" value="ABC1_TM_dom"/>
</dbReference>
<evidence type="ECO:0000313" key="11">
    <source>
        <dbReference type="Proteomes" id="UP000694546"/>
    </source>
</evidence>
<dbReference type="InterPro" id="IPR003439">
    <property type="entry name" value="ABC_transporter-like_ATP-bd"/>
</dbReference>
<evidence type="ECO:0000313" key="10">
    <source>
        <dbReference type="Ensembl" id="ENSGMOP00000029532.1"/>
    </source>
</evidence>
<feature type="transmembrane region" description="Helical" evidence="7">
    <location>
        <begin position="20"/>
        <end position="44"/>
    </location>
</feature>
<dbReference type="Proteomes" id="UP000694546">
    <property type="component" value="Chromosome 22"/>
</dbReference>
<evidence type="ECO:0000256" key="1">
    <source>
        <dbReference type="ARBA" id="ARBA00004141"/>
    </source>
</evidence>
<feature type="transmembrane region" description="Helical" evidence="7">
    <location>
        <begin position="287"/>
        <end position="315"/>
    </location>
</feature>
<keyword evidence="11" id="KW-1185">Reference proteome</keyword>
<feature type="transmembrane region" description="Helical" evidence="7">
    <location>
        <begin position="50"/>
        <end position="69"/>
    </location>
</feature>
<dbReference type="Pfam" id="PF00005">
    <property type="entry name" value="ABC_tran"/>
    <property type="match status" value="1"/>
</dbReference>
<dbReference type="GO" id="GO:0012505">
    <property type="term" value="C:endomembrane system"/>
    <property type="evidence" value="ECO:0007669"/>
    <property type="project" value="UniProtKB-SubCell"/>
</dbReference>
<dbReference type="Gene3D" id="3.40.50.300">
    <property type="entry name" value="P-loop containing nucleotide triphosphate hydrolases"/>
    <property type="match status" value="1"/>
</dbReference>
<feature type="domain" description="ABC transporter" evidence="8">
    <location>
        <begin position="484"/>
        <end position="718"/>
    </location>
</feature>
<keyword evidence="6 7" id="KW-0472">Membrane</keyword>